<keyword evidence="9" id="KW-0539">Nucleus</keyword>
<evidence type="ECO:0000256" key="13">
    <source>
        <dbReference type="SAM" id="Coils"/>
    </source>
</evidence>
<feature type="domain" description="UCH catalytic" evidence="15">
    <location>
        <begin position="15"/>
        <end position="295"/>
    </location>
</feature>
<feature type="region of interest" description="Disordered" evidence="14">
    <location>
        <begin position="575"/>
        <end position="685"/>
    </location>
</feature>
<keyword evidence="13" id="KW-0175">Coiled coil</keyword>
<evidence type="ECO:0000256" key="2">
    <source>
        <dbReference type="ARBA" id="ARBA00004123"/>
    </source>
</evidence>
<feature type="site" description="Important for enzyme activity" evidence="12">
    <location>
        <position position="244"/>
    </location>
</feature>
<sequence length="685" mass="76554">MASASNTIKSPRAQTWHELESDPGLFTLLLEDIGCKGAQVEEIYDLQQKIDSHVYGFIFLFDWLDDRRMIANIRSNRNNFELDTTKATRSRGCSNPGEIHNSNNDTAHQNQPDWTFVTDDNIVKSIFFVRQFITNSCATHALLSILMNCGQHKELDLGDILKKLKDTTVELSPENKGCAIGSLPELAKAHNAHASYISRYNRRSLASCSRVTGNQRTMLQQSNKHDTFHFVSFVPINNHLFELDGLQNYPIDHGPIGEHENWTEKFRQVITSRLWQKSCNGYAGDIRYNLMAVVPDKRVELSSRIACLKENQKLVVQAIDELTRRFQSPLTVDTERPSSASPQPGSLCSSGTDTASEASSAFNSPTGAHSPYSRTSKASLYNHLNSNDERLVKFFVVKVGTPRATTPDETKLSMTSSHQQSSNSTSDTQHCGDSNVVGQHPSKNENSNLTDSSSVIAGRESKASNWINEPSSKVVNEIASKNLKLSLPDLVKLSRRIEHDIEINEQNLREEQEKRRKYKIDDSRRVHNYEPFIVTFLYMLAQKGQLADLIEKDLGIVTTTSLKAATTTTTVSKTKTKVKTTSTTTITTKASTTTTKTTTKTTSSTNATSGKFGKNANNKKSNHAKVDSKPVAGPSCQSGQKQRQTQKQQQQQQSKQRPDRTHTTRAQVKRLRSRGSRIIDNNNES</sequence>
<keyword evidence="8" id="KW-0156">Chromatin regulator</keyword>
<evidence type="ECO:0000256" key="12">
    <source>
        <dbReference type="PROSITE-ProRule" id="PRU01393"/>
    </source>
</evidence>
<evidence type="ECO:0000256" key="10">
    <source>
        <dbReference type="ARBA" id="ARBA00046227"/>
    </source>
</evidence>
<dbReference type="Gene3D" id="1.20.58.860">
    <property type="match status" value="1"/>
</dbReference>
<dbReference type="EMBL" id="JAIFTH010000092">
    <property type="protein sequence ID" value="KAG9510697.1"/>
    <property type="molecule type" value="Genomic_DNA"/>
</dbReference>
<evidence type="ECO:0000256" key="3">
    <source>
        <dbReference type="ARBA" id="ARBA00007182"/>
    </source>
</evidence>
<evidence type="ECO:0000256" key="7">
    <source>
        <dbReference type="ARBA" id="ARBA00022807"/>
    </source>
</evidence>
<feature type="active site" description="Nucleophile" evidence="12">
    <location>
        <position position="137"/>
    </location>
</feature>
<dbReference type="Pfam" id="PF01088">
    <property type="entry name" value="Peptidase_C12"/>
    <property type="match status" value="1"/>
</dbReference>
<dbReference type="InterPro" id="IPR001578">
    <property type="entry name" value="Peptidase_C12_UCH"/>
</dbReference>
<reference evidence="16 17" key="1">
    <citation type="submission" date="2020-10" db="EMBL/GenBank/DDBJ databases">
        <authorList>
            <person name="Klimov P.B."/>
            <person name="Dyachkov S.M."/>
            <person name="Chetverikov P.E."/>
        </authorList>
    </citation>
    <scope>NUCLEOTIDE SEQUENCE [LARGE SCALE GENOMIC DNA]</scope>
    <source>
        <strain evidence="16">BMOC 18-1129-001#AD2665</strain>
        <tissue evidence="16">Entire mites</tissue>
    </source>
</reference>
<comment type="catalytic activity">
    <reaction evidence="1 12">
        <text>Thiol-dependent hydrolysis of ester, thioester, amide, peptide and isopeptide bonds formed by the C-terminal Gly of ubiquitin (a 76-residue protein attached to proteins as an intracellular targeting signal).</text>
        <dbReference type="EC" id="3.4.19.12"/>
    </reaction>
</comment>
<evidence type="ECO:0000259" key="15">
    <source>
        <dbReference type="PROSITE" id="PS52048"/>
    </source>
</evidence>
<dbReference type="SUPFAM" id="SSF54001">
    <property type="entry name" value="Cysteine proteinases"/>
    <property type="match status" value="1"/>
</dbReference>
<comment type="subcellular location">
    <subcellularLocation>
        <location evidence="2">Nucleus</location>
    </subcellularLocation>
</comment>
<feature type="site" description="Transition state stabilizer" evidence="12">
    <location>
        <position position="131"/>
    </location>
</feature>
<evidence type="ECO:0000256" key="4">
    <source>
        <dbReference type="ARBA" id="ARBA00022670"/>
    </source>
</evidence>
<dbReference type="InterPro" id="IPR036959">
    <property type="entry name" value="Peptidase_C12_UCH_sf"/>
</dbReference>
<accession>A0ABQ7SBC9</accession>
<evidence type="ECO:0000256" key="14">
    <source>
        <dbReference type="SAM" id="MobiDB-lite"/>
    </source>
</evidence>
<evidence type="ECO:0000256" key="11">
    <source>
        <dbReference type="ARBA" id="ARBA00049710"/>
    </source>
</evidence>
<feature type="compositionally biased region" description="Low complexity" evidence="14">
    <location>
        <begin position="635"/>
        <end position="655"/>
    </location>
</feature>
<feature type="non-terminal residue" evidence="16">
    <location>
        <position position="1"/>
    </location>
</feature>
<feature type="region of interest" description="Disordered" evidence="14">
    <location>
        <begin position="329"/>
        <end position="373"/>
    </location>
</feature>
<keyword evidence="6 12" id="KW-0378">Hydrolase</keyword>
<evidence type="ECO:0000313" key="16">
    <source>
        <dbReference type="EMBL" id="KAG9510697.1"/>
    </source>
</evidence>
<dbReference type="EC" id="3.4.19.12" evidence="12"/>
<comment type="similarity">
    <text evidence="3">Belongs to the peptidase C12 family. BAP1 subfamily.</text>
</comment>
<feature type="active site" description="Proton donor" evidence="12">
    <location>
        <position position="229"/>
    </location>
</feature>
<comment type="function">
    <text evidence="10">Catalytic component of the polycomb repressive deubiquitinase (PR-DUB) complex, a complex that specifically mediates deubiquitination of histone H2A monoubiquitinated at 'Lys-119' (H2AK118ub1). Mediates bisymmetric organization of the PR-DUB complex and is involved in association with nucleosomes to mediate deubiquitination. Does not deubiquitinate monoubiquitinated histone H2B. Required to maintain the transcriptionally repressive state of homeotic genes throughout development. The PR-DUB complex has weak or no activity toward 'Lys-48'- and 'Lys-63'-linked polyubiquitin chains. Polycomb group (PcG) protein.</text>
</comment>
<evidence type="ECO:0000256" key="5">
    <source>
        <dbReference type="ARBA" id="ARBA00022786"/>
    </source>
</evidence>
<dbReference type="GO" id="GO:0016787">
    <property type="term" value="F:hydrolase activity"/>
    <property type="evidence" value="ECO:0007669"/>
    <property type="project" value="UniProtKB-KW"/>
</dbReference>
<name>A0ABQ7SBC9_9ACAR</name>
<keyword evidence="17" id="KW-1185">Reference proteome</keyword>
<evidence type="ECO:0000313" key="17">
    <source>
        <dbReference type="Proteomes" id="UP000825002"/>
    </source>
</evidence>
<gene>
    <name evidence="16" type="primary">calypso</name>
    <name evidence="16" type="ORF">GZH46_00752</name>
</gene>
<feature type="compositionally biased region" description="Polar residues" evidence="14">
    <location>
        <begin position="100"/>
        <end position="111"/>
    </location>
</feature>
<evidence type="ECO:0000256" key="9">
    <source>
        <dbReference type="ARBA" id="ARBA00023242"/>
    </source>
</evidence>
<dbReference type="Pfam" id="PF18031">
    <property type="entry name" value="UCH_C"/>
    <property type="match status" value="1"/>
</dbReference>
<feature type="region of interest" description="Disordered" evidence="14">
    <location>
        <begin position="87"/>
        <end position="111"/>
    </location>
</feature>
<dbReference type="Gene3D" id="3.40.532.10">
    <property type="entry name" value="Peptidase C12, ubiquitin carboxyl-terminal hydrolase"/>
    <property type="match status" value="1"/>
</dbReference>
<evidence type="ECO:0000256" key="1">
    <source>
        <dbReference type="ARBA" id="ARBA00000707"/>
    </source>
</evidence>
<dbReference type="PANTHER" id="PTHR10589:SF28">
    <property type="entry name" value="UBIQUITIN CARBOXYL-TERMINAL HYDROLASE BAP1"/>
    <property type="match status" value="1"/>
</dbReference>
<evidence type="ECO:0000256" key="6">
    <source>
        <dbReference type="ARBA" id="ARBA00022801"/>
    </source>
</evidence>
<keyword evidence="5 12" id="KW-0833">Ubl conjugation pathway</keyword>
<comment type="subunit">
    <text evidence="11">Catalytic component of the polycomb repressive deubiquitinase (PR-DUB) complex, at least composed of caly/calypso, Asx and sba (MBD5/6 homolog). The PR-DUB complex associates with nucleosomes to mediate deubiquitination of histone H2AK118ub1 substrates; the association requires the positively charged C-terminal tail of caly, probably due to direct binding of DNA. Interacts (via ULD domain) with Asx (via DEUBAD domain); the interaction produces a stable heterodimer with a composite binding site for ubiquitin. Homodimerizes (via coiled-coil hinge-region between the UCH and ULD domains) to mediate assembly of 2 copies of the caly-Asx heterodimer into a bisymmetric tetramer; dimerization enhances PR-DUB association with nucleosomes.</text>
</comment>
<dbReference type="Proteomes" id="UP000825002">
    <property type="component" value="Unassembled WGS sequence"/>
</dbReference>
<comment type="caution">
    <text evidence="16">The sequence shown here is derived from an EMBL/GenBank/DDBJ whole genome shotgun (WGS) entry which is preliminary data.</text>
</comment>
<protein>
    <recommendedName>
        <fullName evidence="12">ubiquitinyl hydrolase 1</fullName>
        <ecNumber evidence="12">3.4.19.12</ecNumber>
    </recommendedName>
</protein>
<dbReference type="InterPro" id="IPR038765">
    <property type="entry name" value="Papain-like_cys_pep_sf"/>
</dbReference>
<evidence type="ECO:0000256" key="8">
    <source>
        <dbReference type="ARBA" id="ARBA00022853"/>
    </source>
</evidence>
<keyword evidence="7 12" id="KW-0788">Thiol protease</keyword>
<dbReference type="PROSITE" id="PS52049">
    <property type="entry name" value="ULD"/>
    <property type="match status" value="1"/>
</dbReference>
<keyword evidence="4 12" id="KW-0645">Protease</keyword>
<dbReference type="PROSITE" id="PS52048">
    <property type="entry name" value="UCH_DOMAIN"/>
    <property type="match status" value="1"/>
</dbReference>
<feature type="coiled-coil region" evidence="13">
    <location>
        <begin position="494"/>
        <end position="521"/>
    </location>
</feature>
<dbReference type="PANTHER" id="PTHR10589">
    <property type="entry name" value="UBIQUITIN CARBOXYL-TERMINAL HYDROLASE"/>
    <property type="match status" value="1"/>
</dbReference>
<feature type="region of interest" description="Disordered" evidence="14">
    <location>
        <begin position="404"/>
        <end position="452"/>
    </location>
</feature>
<dbReference type="InterPro" id="IPR041507">
    <property type="entry name" value="UCH_C"/>
</dbReference>
<organism evidence="16 17">
    <name type="scientific">Fragariocoptes setiger</name>
    <dbReference type="NCBI Taxonomy" id="1670756"/>
    <lineage>
        <taxon>Eukaryota</taxon>
        <taxon>Metazoa</taxon>
        <taxon>Ecdysozoa</taxon>
        <taxon>Arthropoda</taxon>
        <taxon>Chelicerata</taxon>
        <taxon>Arachnida</taxon>
        <taxon>Acari</taxon>
        <taxon>Acariformes</taxon>
        <taxon>Trombidiformes</taxon>
        <taxon>Prostigmata</taxon>
        <taxon>Eupodina</taxon>
        <taxon>Eriophyoidea</taxon>
        <taxon>Phytoptidae</taxon>
        <taxon>Fragariocoptes</taxon>
    </lineage>
</organism>
<proteinExistence type="inferred from homology"/>
<feature type="compositionally biased region" description="Low complexity" evidence="14">
    <location>
        <begin position="413"/>
        <end position="429"/>
    </location>
</feature>
<feature type="compositionally biased region" description="Low complexity" evidence="14">
    <location>
        <begin position="575"/>
        <end position="619"/>
    </location>
</feature>